<evidence type="ECO:0000313" key="2">
    <source>
        <dbReference type="EMBL" id="MED6164159.1"/>
    </source>
</evidence>
<evidence type="ECO:0000313" key="3">
    <source>
        <dbReference type="Proteomes" id="UP001341840"/>
    </source>
</evidence>
<gene>
    <name evidence="2" type="ORF">PIB30_086976</name>
</gene>
<feature type="compositionally biased region" description="Polar residues" evidence="1">
    <location>
        <begin position="7"/>
        <end position="28"/>
    </location>
</feature>
<evidence type="ECO:0000256" key="1">
    <source>
        <dbReference type="SAM" id="MobiDB-lite"/>
    </source>
</evidence>
<reference evidence="2 3" key="1">
    <citation type="journal article" date="2023" name="Plants (Basel)">
        <title>Bridging the Gap: Combining Genomics and Transcriptomics Approaches to Understand Stylosanthes scabra, an Orphan Legume from the Brazilian Caatinga.</title>
        <authorList>
            <person name="Ferreira-Neto J.R.C."/>
            <person name="da Silva M.D."/>
            <person name="Binneck E."/>
            <person name="de Melo N.F."/>
            <person name="da Silva R.H."/>
            <person name="de Melo A.L.T.M."/>
            <person name="Pandolfi V."/>
            <person name="Bustamante F.O."/>
            <person name="Brasileiro-Vidal A.C."/>
            <person name="Benko-Iseppon A.M."/>
        </authorList>
    </citation>
    <scope>NUCLEOTIDE SEQUENCE [LARGE SCALE GENOMIC DNA]</scope>
    <source>
        <tissue evidence="2">Leaves</tissue>
    </source>
</reference>
<accession>A0ABU6UTI2</accession>
<sequence>MTVAQCERSTSSVKGTSSFRYGMASSSLRKPRSGELIPPSEGWMCEGDEEKEIGGMEPSVKKEMSSEENPEEEDDPEEEEERSEEEEDPEERISALPSLPMDIDAEEDYLWYTNELERRPEHSPLCSNQASVPDVPTEAFDRLSDGHNASSYELSGVWPNHRLARVLRVPRPLNQRMLQLKIVGLNSGPNNTTAIADSSRSNVISEGSPLIIM</sequence>
<proteinExistence type="predicted"/>
<organism evidence="2 3">
    <name type="scientific">Stylosanthes scabra</name>
    <dbReference type="NCBI Taxonomy" id="79078"/>
    <lineage>
        <taxon>Eukaryota</taxon>
        <taxon>Viridiplantae</taxon>
        <taxon>Streptophyta</taxon>
        <taxon>Embryophyta</taxon>
        <taxon>Tracheophyta</taxon>
        <taxon>Spermatophyta</taxon>
        <taxon>Magnoliopsida</taxon>
        <taxon>eudicotyledons</taxon>
        <taxon>Gunneridae</taxon>
        <taxon>Pentapetalae</taxon>
        <taxon>rosids</taxon>
        <taxon>fabids</taxon>
        <taxon>Fabales</taxon>
        <taxon>Fabaceae</taxon>
        <taxon>Papilionoideae</taxon>
        <taxon>50 kb inversion clade</taxon>
        <taxon>dalbergioids sensu lato</taxon>
        <taxon>Dalbergieae</taxon>
        <taxon>Pterocarpus clade</taxon>
        <taxon>Stylosanthes</taxon>
    </lineage>
</organism>
<name>A0ABU6UTI2_9FABA</name>
<comment type="caution">
    <text evidence="2">The sequence shown here is derived from an EMBL/GenBank/DDBJ whole genome shotgun (WGS) entry which is preliminary data.</text>
</comment>
<dbReference type="Proteomes" id="UP001341840">
    <property type="component" value="Unassembled WGS sequence"/>
</dbReference>
<feature type="compositionally biased region" description="Acidic residues" evidence="1">
    <location>
        <begin position="66"/>
        <end position="90"/>
    </location>
</feature>
<keyword evidence="3" id="KW-1185">Reference proteome</keyword>
<feature type="region of interest" description="Disordered" evidence="1">
    <location>
        <begin position="1"/>
        <end position="100"/>
    </location>
</feature>
<dbReference type="EMBL" id="JASCZI010122341">
    <property type="protein sequence ID" value="MED6164159.1"/>
    <property type="molecule type" value="Genomic_DNA"/>
</dbReference>
<protein>
    <submittedName>
        <fullName evidence="2">Uncharacterized protein</fullName>
    </submittedName>
</protein>